<comment type="caution">
    <text evidence="2">The sequence shown here is derived from an EMBL/GenBank/DDBJ whole genome shotgun (WGS) entry which is preliminary data.</text>
</comment>
<protein>
    <submittedName>
        <fullName evidence="2">Uncharacterized protein</fullName>
    </submittedName>
</protein>
<evidence type="ECO:0000313" key="2">
    <source>
        <dbReference type="EMBL" id="SPJ72580.1"/>
    </source>
</evidence>
<dbReference type="AlphaFoldDB" id="A0AAE8M1P9"/>
<evidence type="ECO:0000256" key="1">
    <source>
        <dbReference type="SAM" id="MobiDB-lite"/>
    </source>
</evidence>
<evidence type="ECO:0000313" key="3">
    <source>
        <dbReference type="Proteomes" id="UP001187734"/>
    </source>
</evidence>
<keyword evidence="3" id="KW-1185">Reference proteome</keyword>
<reference evidence="2" key="1">
    <citation type="submission" date="2018-03" db="EMBL/GenBank/DDBJ databases">
        <authorList>
            <person name="Guldener U."/>
        </authorList>
    </citation>
    <scope>NUCLEOTIDE SEQUENCE</scope>
</reference>
<proteinExistence type="predicted"/>
<feature type="region of interest" description="Disordered" evidence="1">
    <location>
        <begin position="1"/>
        <end position="47"/>
    </location>
</feature>
<accession>A0AAE8M1P9</accession>
<feature type="compositionally biased region" description="Low complexity" evidence="1">
    <location>
        <begin position="15"/>
        <end position="38"/>
    </location>
</feature>
<name>A0AAE8M1P9_9HYPO</name>
<organism evidence="2 3">
    <name type="scientific">Fusarium torulosum</name>
    <dbReference type="NCBI Taxonomy" id="33205"/>
    <lineage>
        <taxon>Eukaryota</taxon>
        <taxon>Fungi</taxon>
        <taxon>Dikarya</taxon>
        <taxon>Ascomycota</taxon>
        <taxon>Pezizomycotina</taxon>
        <taxon>Sordariomycetes</taxon>
        <taxon>Hypocreomycetidae</taxon>
        <taxon>Hypocreales</taxon>
        <taxon>Nectriaceae</taxon>
        <taxon>Fusarium</taxon>
    </lineage>
</organism>
<dbReference type="Proteomes" id="UP001187734">
    <property type="component" value="Unassembled WGS sequence"/>
</dbReference>
<dbReference type="EMBL" id="ONZP01000069">
    <property type="protein sequence ID" value="SPJ72580.1"/>
    <property type="molecule type" value="Genomic_DNA"/>
</dbReference>
<gene>
    <name evidence="2" type="ORF">FTOL_02309</name>
</gene>
<sequence length="197" mass="22535">MEFESQKHVPKHATLSPKKSCLKPSSPRTGTPRTGTSTDSDDDVRTEAHPKEFKWVRLSNLVKVIDIDGRDDFVPNSRDEELHNTETKGQESSLEFIAQDQEINRLLNRATSICDANEKASIIRGSLDFLMVVYNRVDPENSDGIDCILERLGPRSIGSYVDDEREFANCYEFTCEVPQSLYRDKETSMSWKRQETQ</sequence>